<dbReference type="PROSITE" id="PS51184">
    <property type="entry name" value="JMJC"/>
    <property type="match status" value="1"/>
</dbReference>
<dbReference type="Pfam" id="PF02373">
    <property type="entry name" value="JmjC"/>
    <property type="match status" value="1"/>
</dbReference>
<dbReference type="FunFam" id="2.60.120.650:FF:000048">
    <property type="entry name" value="Lysine-specific demethylase 4A"/>
    <property type="match status" value="1"/>
</dbReference>
<feature type="region of interest" description="Disordered" evidence="15">
    <location>
        <begin position="452"/>
        <end position="485"/>
    </location>
</feature>
<evidence type="ECO:0000256" key="11">
    <source>
        <dbReference type="ARBA" id="ARBA00023163"/>
    </source>
</evidence>
<keyword evidence="10" id="KW-0805">Transcription regulation</keyword>
<keyword evidence="6" id="KW-0156">Chromatin regulator</keyword>
<evidence type="ECO:0000256" key="3">
    <source>
        <dbReference type="ARBA" id="ARBA00012900"/>
    </source>
</evidence>
<feature type="domain" description="JmjC" evidence="17">
    <location>
        <begin position="141"/>
        <end position="307"/>
    </location>
</feature>
<comment type="catalytic activity">
    <reaction evidence="13">
        <text>N(6),N(6),N(6)-trimethyl-L-lysyl(9)-[histone H3] + 2 2-oxoglutarate + 2 O2 = N(6)-methyl-L-lysyl(9)-[histone H3] + 2 formaldehyde + 2 succinate + 2 CO2</text>
        <dbReference type="Rhea" id="RHEA:60200"/>
        <dbReference type="Rhea" id="RHEA-COMP:15538"/>
        <dbReference type="Rhea" id="RHEA-COMP:15542"/>
        <dbReference type="ChEBI" id="CHEBI:15379"/>
        <dbReference type="ChEBI" id="CHEBI:16526"/>
        <dbReference type="ChEBI" id="CHEBI:16810"/>
        <dbReference type="ChEBI" id="CHEBI:16842"/>
        <dbReference type="ChEBI" id="CHEBI:30031"/>
        <dbReference type="ChEBI" id="CHEBI:61929"/>
        <dbReference type="ChEBI" id="CHEBI:61961"/>
        <dbReference type="EC" id="1.14.11.66"/>
    </reaction>
</comment>
<evidence type="ECO:0000313" key="19">
    <source>
        <dbReference type="Proteomes" id="UP001566132"/>
    </source>
</evidence>
<evidence type="ECO:0000256" key="8">
    <source>
        <dbReference type="ARBA" id="ARBA00023002"/>
    </source>
</evidence>
<dbReference type="PANTHER" id="PTHR10694">
    <property type="entry name" value="LYSINE-SPECIFIC DEMETHYLASE"/>
    <property type="match status" value="1"/>
</dbReference>
<evidence type="ECO:0000256" key="6">
    <source>
        <dbReference type="ARBA" id="ARBA00022853"/>
    </source>
</evidence>
<dbReference type="EC" id="1.14.11.66" evidence="3"/>
<dbReference type="GO" id="GO:0046872">
    <property type="term" value="F:metal ion binding"/>
    <property type="evidence" value="ECO:0007669"/>
    <property type="project" value="UniProtKB-KW"/>
</dbReference>
<comment type="cofactor">
    <cofactor evidence="1">
        <name>Fe(2+)</name>
        <dbReference type="ChEBI" id="CHEBI:29033"/>
    </cofactor>
</comment>
<evidence type="ECO:0000256" key="14">
    <source>
        <dbReference type="ARBA" id="ARBA00053408"/>
    </source>
</evidence>
<dbReference type="Gene3D" id="3.10.330.70">
    <property type="match status" value="1"/>
</dbReference>
<feature type="region of interest" description="Disordered" evidence="15">
    <location>
        <begin position="531"/>
        <end position="569"/>
    </location>
</feature>
<reference evidence="18 19" key="1">
    <citation type="submission" date="2024-05" db="EMBL/GenBank/DDBJ databases">
        <title>Genetic variation in Jamaican populations of the coffee berry borer (Hypothenemus hampei).</title>
        <authorList>
            <person name="Errbii M."/>
            <person name="Myrie A."/>
        </authorList>
    </citation>
    <scope>NUCLEOTIDE SEQUENCE [LARGE SCALE GENOMIC DNA]</scope>
    <source>
        <strain evidence="18">JA-Hopewell-2020-01-JO</strain>
        <tissue evidence="18">Whole body</tissue>
    </source>
</reference>
<evidence type="ECO:0000256" key="2">
    <source>
        <dbReference type="ARBA" id="ARBA00009711"/>
    </source>
</evidence>
<comment type="function">
    <text evidence="14">Probable histone demethylase that specifically demethylates 'Lys-9' and 'Lys-36' residues of histone H3, thereby playing a central role in histone code. Demethylation of Lys residue generates formaldehyde and succinate.</text>
</comment>
<evidence type="ECO:0000256" key="5">
    <source>
        <dbReference type="ARBA" id="ARBA00022833"/>
    </source>
</evidence>
<dbReference type="SUPFAM" id="SSF63748">
    <property type="entry name" value="Tudor/PWWP/MBT"/>
    <property type="match status" value="2"/>
</dbReference>
<keyword evidence="11" id="KW-0804">Transcription</keyword>
<evidence type="ECO:0000313" key="18">
    <source>
        <dbReference type="EMBL" id="KAL1501370.1"/>
    </source>
</evidence>
<accession>A0ABD1ERH7</accession>
<comment type="caution">
    <text evidence="18">The sequence shown here is derived from an EMBL/GenBank/DDBJ whole genome shotgun (WGS) entry which is preliminary data.</text>
</comment>
<dbReference type="SMART" id="SM00558">
    <property type="entry name" value="JmjC"/>
    <property type="match status" value="1"/>
</dbReference>
<feature type="compositionally biased region" description="Basic and acidic residues" evidence="15">
    <location>
        <begin position="531"/>
        <end position="541"/>
    </location>
</feature>
<evidence type="ECO:0000256" key="1">
    <source>
        <dbReference type="ARBA" id="ARBA00001954"/>
    </source>
</evidence>
<evidence type="ECO:0000256" key="9">
    <source>
        <dbReference type="ARBA" id="ARBA00023004"/>
    </source>
</evidence>
<keyword evidence="12" id="KW-0539">Nucleus</keyword>
<feature type="compositionally biased region" description="Polar residues" evidence="15">
    <location>
        <begin position="553"/>
        <end position="569"/>
    </location>
</feature>
<dbReference type="GO" id="GO:0140681">
    <property type="term" value="F:histone H3K36me2/H3K36me3 demethylase activity"/>
    <property type="evidence" value="ECO:0007669"/>
    <property type="project" value="UniProtKB-ARBA"/>
</dbReference>
<evidence type="ECO:0000256" key="12">
    <source>
        <dbReference type="ARBA" id="ARBA00023242"/>
    </source>
</evidence>
<dbReference type="SUPFAM" id="SSF51197">
    <property type="entry name" value="Clavaminate synthase-like"/>
    <property type="match status" value="1"/>
</dbReference>
<dbReference type="Gene3D" id="2.60.120.650">
    <property type="entry name" value="Cupin"/>
    <property type="match status" value="1"/>
</dbReference>
<dbReference type="PROSITE" id="PS51183">
    <property type="entry name" value="JMJN"/>
    <property type="match status" value="1"/>
</dbReference>
<keyword evidence="9" id="KW-0408">Iron</keyword>
<comment type="similarity">
    <text evidence="2">Belongs to the JHDM3 histone demethylase family.</text>
</comment>
<dbReference type="SMART" id="SM00545">
    <property type="entry name" value="JmjN"/>
    <property type="match status" value="1"/>
</dbReference>
<dbReference type="EMBL" id="JBDJPC010000005">
    <property type="protein sequence ID" value="KAL1501370.1"/>
    <property type="molecule type" value="Genomic_DNA"/>
</dbReference>
<dbReference type="Pfam" id="PF02375">
    <property type="entry name" value="JmjN"/>
    <property type="match status" value="1"/>
</dbReference>
<evidence type="ECO:0000256" key="13">
    <source>
        <dbReference type="ARBA" id="ARBA00049349"/>
    </source>
</evidence>
<proteinExistence type="inferred from homology"/>
<feature type="domain" description="JmjN" evidence="16">
    <location>
        <begin position="11"/>
        <end position="53"/>
    </location>
</feature>
<keyword evidence="5" id="KW-0862">Zinc</keyword>
<dbReference type="GO" id="GO:0140684">
    <property type="term" value="F:histone H3K9me2/H3K9me3 demethylase activity"/>
    <property type="evidence" value="ECO:0007669"/>
    <property type="project" value="UniProtKB-EC"/>
</dbReference>
<dbReference type="InterPro" id="IPR003349">
    <property type="entry name" value="JmjN"/>
</dbReference>
<keyword evidence="4" id="KW-0479">Metal-binding</keyword>
<feature type="compositionally biased region" description="Basic residues" evidence="15">
    <location>
        <begin position="452"/>
        <end position="472"/>
    </location>
</feature>
<protein>
    <recommendedName>
        <fullName evidence="3">[histone H3]-trimethyl-L-lysine(9) demethylase</fullName>
        <ecNumber evidence="3">1.14.11.66</ecNumber>
    </recommendedName>
</protein>
<feature type="region of interest" description="Disordered" evidence="15">
    <location>
        <begin position="609"/>
        <end position="637"/>
    </location>
</feature>
<evidence type="ECO:0000256" key="15">
    <source>
        <dbReference type="SAM" id="MobiDB-lite"/>
    </source>
</evidence>
<dbReference type="PANTHER" id="PTHR10694:SF129">
    <property type="entry name" value="LYSINE-SPECIFIC DEMETHYLASE 4B-RELATED"/>
    <property type="match status" value="1"/>
</dbReference>
<gene>
    <name evidence="18" type="ORF">ABEB36_006700</name>
</gene>
<organism evidence="18 19">
    <name type="scientific">Hypothenemus hampei</name>
    <name type="common">Coffee berry borer</name>
    <dbReference type="NCBI Taxonomy" id="57062"/>
    <lineage>
        <taxon>Eukaryota</taxon>
        <taxon>Metazoa</taxon>
        <taxon>Ecdysozoa</taxon>
        <taxon>Arthropoda</taxon>
        <taxon>Hexapoda</taxon>
        <taxon>Insecta</taxon>
        <taxon>Pterygota</taxon>
        <taxon>Neoptera</taxon>
        <taxon>Endopterygota</taxon>
        <taxon>Coleoptera</taxon>
        <taxon>Polyphaga</taxon>
        <taxon>Cucujiformia</taxon>
        <taxon>Curculionidae</taxon>
        <taxon>Scolytinae</taxon>
        <taxon>Hypothenemus</taxon>
    </lineage>
</organism>
<evidence type="ECO:0000256" key="7">
    <source>
        <dbReference type="ARBA" id="ARBA00022964"/>
    </source>
</evidence>
<dbReference type="GO" id="GO:0048512">
    <property type="term" value="P:circadian behavior"/>
    <property type="evidence" value="ECO:0007669"/>
    <property type="project" value="UniProtKB-ARBA"/>
</dbReference>
<name>A0ABD1ERH7_HYPHA</name>
<keyword evidence="7" id="KW-0223">Dioxygenase</keyword>
<feature type="compositionally biased region" description="Polar residues" evidence="15">
    <location>
        <begin position="614"/>
        <end position="623"/>
    </location>
</feature>
<dbReference type="InterPro" id="IPR003347">
    <property type="entry name" value="JmjC_dom"/>
</dbReference>
<sequence>MAENNQKCPRIMVFRPTWEEFKNFSKYVEYMESMGAHKAGLAKVIPPPEWIPRKTGYNVEDLDVVIPAPICQVVTGKQGLYQQINIQKKSMTVKQYRDLANSDRYQTPRHFDYEDLERKYWKNITYVAPIYGADVSGSLTDNDVDEWNINRLGTILDFVNEDYGISIEGVNTAYLYFGMWKTTFAWHTEDMDLYSINYLHFGSPKTWYAIPPEHGRRLERLAMGFFPSSYKTCQAFLRHKMTLISPQILKQYSIPYNKITQEAGEIMITFPYGYHAGFNHGFNCAESTNFACERWVEYGKRASQCTCSKDMVKISMDTFVKRFQPDRYEKWLKGEDVGPHPEEPDRKVAAPLPLPQDILCNKNNTSLPQSYMEGPFKKKKGRMMAGYPSFSEFPPALQLQLIEEDNLAFEDEIQPDEQQMEVLEDIWLKAGEIEAEDADICDDGYNVKKNKKALSKKRRTKDGKGKGKNKKKYSSDSDDDSLFNDYNLKEPRAKKQCGKIVSIKREKTAETAELVKSLVARESDLINKKKIKTKDTKEKQKREKKSKKKDNSLESSCNSTLTSEQSTSNAQLLDMDDIVHKKAKEDIDSIIRQADEEYARANLTVSPEYPVLNTPRTNGNQSRIAIPDSSRPTTSTDIETYDKIPVKLTIQNSHTSTGGFKGFENAFLSFLKNSAAQKPVESNLPKTTTLQQFKINSNSTKNCTSVSLSPIKRELSEISREAKLPIVSGIANSVPYMPQIHNYPPQNIAGTSKMADLDLFDRLQGNRSEANTQTAGFHYRNTIQSVTLVPNKFPNNEIGGDNTITLYPAPMLNEEVETTTVASARTDVQKNIVIIKNPNDLITNYNKLNSNVHYLNNPNVQSTSTVIQKVVLPPGITLNPTPAARKPNTIWNNQSWYGVNTCPETVYENKDRFYPMTEQPIKLQENVSKKEKEEANHKVIVEKLDNKFYDEMSLSSILNSETSTTEVLKDMDSHNNKIQKTKIPQLNRPKNYTLSNLLKSPGKINMKKELFQFFQKNCYKRKSILNLLNVKETGWFSKTERNLEILRECASFCKTMNNQNKSRVPPIEKHTMYNEDKKKNYLPLNMTIELEDVLSKLSKNVKSRLKTGRSVSVNTLQVFEKNQLDMEDLEAQRKNPSLIIKDTNRVSISINDEVWAKHRNKRYYKAKVIEVNCDQKYRVYFKCDKSFSNDITLRHFVNWKGKKNPQSGDLVQILWSDGMIYEGECAGEIDEQIYKVLFEDLSLLDLKRDHIYALTEFIPKRITTKLSHASEMHHREHLYDLERPLPEKRPVKKKLLYD</sequence>
<evidence type="ECO:0000256" key="10">
    <source>
        <dbReference type="ARBA" id="ARBA00023015"/>
    </source>
</evidence>
<keyword evidence="8" id="KW-0560">Oxidoreductase</keyword>
<keyword evidence="19" id="KW-1185">Reference proteome</keyword>
<evidence type="ECO:0000256" key="4">
    <source>
        <dbReference type="ARBA" id="ARBA00022723"/>
    </source>
</evidence>
<dbReference type="Gene3D" id="2.30.30.140">
    <property type="match status" value="1"/>
</dbReference>
<evidence type="ECO:0000259" key="16">
    <source>
        <dbReference type="PROSITE" id="PS51183"/>
    </source>
</evidence>
<evidence type="ECO:0000259" key="17">
    <source>
        <dbReference type="PROSITE" id="PS51184"/>
    </source>
</evidence>
<dbReference type="Proteomes" id="UP001566132">
    <property type="component" value="Unassembled WGS sequence"/>
</dbReference>